<dbReference type="RefSeq" id="WP_193190880.1">
    <property type="nucleotide sequence ID" value="NZ_JACZFR010000015.1"/>
</dbReference>
<evidence type="ECO:0000259" key="4">
    <source>
        <dbReference type="PROSITE" id="PS51118"/>
    </source>
</evidence>
<dbReference type="Gene3D" id="1.10.10.10">
    <property type="entry name" value="Winged helix-like DNA-binding domain superfamily/Winged helix DNA-binding domain"/>
    <property type="match status" value="1"/>
</dbReference>
<dbReference type="Proteomes" id="UP001596425">
    <property type="component" value="Unassembled WGS sequence"/>
</dbReference>
<accession>A0ABW1YQ43</accession>
<proteinExistence type="predicted"/>
<keyword evidence="3" id="KW-0804">Transcription</keyword>
<reference evidence="6" key="1">
    <citation type="journal article" date="2019" name="Int. J. Syst. Evol. Microbiol.">
        <title>The Global Catalogue of Microorganisms (GCM) 10K type strain sequencing project: providing services to taxonomists for standard genome sequencing and annotation.</title>
        <authorList>
            <consortium name="The Broad Institute Genomics Platform"/>
            <consortium name="The Broad Institute Genome Sequencing Center for Infectious Disease"/>
            <person name="Wu L."/>
            <person name="Ma J."/>
        </authorList>
    </citation>
    <scope>NUCLEOTIDE SEQUENCE [LARGE SCALE GENOMIC DNA]</scope>
    <source>
        <strain evidence="6">CGMCC 1.13718</strain>
    </source>
</reference>
<name>A0ABW1YQ43_9GAMM</name>
<dbReference type="SUPFAM" id="SSF46785">
    <property type="entry name" value="Winged helix' DNA-binding domain"/>
    <property type="match status" value="1"/>
</dbReference>
<organism evidence="5 6">
    <name type="scientific">Microbulbifer taiwanensis</name>
    <dbReference type="NCBI Taxonomy" id="986746"/>
    <lineage>
        <taxon>Bacteria</taxon>
        <taxon>Pseudomonadati</taxon>
        <taxon>Pseudomonadota</taxon>
        <taxon>Gammaproteobacteria</taxon>
        <taxon>Cellvibrionales</taxon>
        <taxon>Microbulbiferaceae</taxon>
        <taxon>Microbulbifer</taxon>
    </lineage>
</organism>
<dbReference type="Pfam" id="PF01638">
    <property type="entry name" value="HxlR"/>
    <property type="match status" value="1"/>
</dbReference>
<feature type="domain" description="HTH hxlR-type" evidence="4">
    <location>
        <begin position="14"/>
        <end position="112"/>
    </location>
</feature>
<dbReference type="PANTHER" id="PTHR33204:SF29">
    <property type="entry name" value="TRANSCRIPTIONAL REGULATOR"/>
    <property type="match status" value="1"/>
</dbReference>
<dbReference type="PROSITE" id="PS51118">
    <property type="entry name" value="HTH_HXLR"/>
    <property type="match status" value="1"/>
</dbReference>
<evidence type="ECO:0000313" key="5">
    <source>
        <dbReference type="EMBL" id="MFC6633712.1"/>
    </source>
</evidence>
<dbReference type="InterPro" id="IPR036388">
    <property type="entry name" value="WH-like_DNA-bd_sf"/>
</dbReference>
<evidence type="ECO:0000313" key="6">
    <source>
        <dbReference type="Proteomes" id="UP001596425"/>
    </source>
</evidence>
<evidence type="ECO:0000256" key="3">
    <source>
        <dbReference type="ARBA" id="ARBA00023163"/>
    </source>
</evidence>
<dbReference type="InterPro" id="IPR002577">
    <property type="entry name" value="HTH_HxlR"/>
</dbReference>
<dbReference type="InterPro" id="IPR036390">
    <property type="entry name" value="WH_DNA-bd_sf"/>
</dbReference>
<keyword evidence="1" id="KW-0805">Transcription regulation</keyword>
<keyword evidence="6" id="KW-1185">Reference proteome</keyword>
<dbReference type="EMBL" id="JBHSVR010000001">
    <property type="protein sequence ID" value="MFC6633712.1"/>
    <property type="molecule type" value="Genomic_DNA"/>
</dbReference>
<evidence type="ECO:0000256" key="2">
    <source>
        <dbReference type="ARBA" id="ARBA00023125"/>
    </source>
</evidence>
<gene>
    <name evidence="5" type="ORF">ACFQBM_10485</name>
</gene>
<sequence>MRDKISLRNTTTECGVESVLEVIGGKWKGVILYQLADGLKRFNQLGRLMPNITQRMLTRQLRELDQDGLVHRKVYAEVPPKVEYRLTEKGQSLVPIIMQLKVWGEDNVLRPEKRKNE</sequence>
<keyword evidence="2" id="KW-0238">DNA-binding</keyword>
<dbReference type="PANTHER" id="PTHR33204">
    <property type="entry name" value="TRANSCRIPTIONAL REGULATOR, MARR FAMILY"/>
    <property type="match status" value="1"/>
</dbReference>
<comment type="caution">
    <text evidence="5">The sequence shown here is derived from an EMBL/GenBank/DDBJ whole genome shotgun (WGS) entry which is preliminary data.</text>
</comment>
<evidence type="ECO:0000256" key="1">
    <source>
        <dbReference type="ARBA" id="ARBA00023015"/>
    </source>
</evidence>
<protein>
    <submittedName>
        <fullName evidence="5">Winged helix-turn-helix transcriptional regulator</fullName>
    </submittedName>
</protein>